<dbReference type="EMBL" id="JAJIRN010000001">
    <property type="protein sequence ID" value="MCV2367107.1"/>
    <property type="molecule type" value="Genomic_DNA"/>
</dbReference>
<organism evidence="3 4">
    <name type="scientific">Roseateles oligotrophus</name>
    <dbReference type="NCBI Taxonomy" id="1769250"/>
    <lineage>
        <taxon>Bacteria</taxon>
        <taxon>Pseudomonadati</taxon>
        <taxon>Pseudomonadota</taxon>
        <taxon>Betaproteobacteria</taxon>
        <taxon>Burkholderiales</taxon>
        <taxon>Sphaerotilaceae</taxon>
        <taxon>Roseateles</taxon>
    </lineage>
</organism>
<dbReference type="NCBIfam" id="TIGR02595">
    <property type="entry name" value="PEP_CTERM"/>
    <property type="match status" value="1"/>
</dbReference>
<proteinExistence type="predicted"/>
<dbReference type="Proteomes" id="UP001209701">
    <property type="component" value="Unassembled WGS sequence"/>
</dbReference>
<keyword evidence="1" id="KW-0732">Signal</keyword>
<keyword evidence="4" id="KW-1185">Reference proteome</keyword>
<evidence type="ECO:0000313" key="4">
    <source>
        <dbReference type="Proteomes" id="UP001209701"/>
    </source>
</evidence>
<gene>
    <name evidence="3" type="ORF">LNV07_03230</name>
</gene>
<evidence type="ECO:0000259" key="2">
    <source>
        <dbReference type="Pfam" id="PF07589"/>
    </source>
</evidence>
<accession>A0ABT2Y9X7</accession>
<name>A0ABT2Y9X7_9BURK</name>
<dbReference type="InterPro" id="IPR013424">
    <property type="entry name" value="Ice-binding_C"/>
</dbReference>
<feature type="domain" description="Ice-binding protein C-terminal" evidence="2">
    <location>
        <begin position="194"/>
        <end position="219"/>
    </location>
</feature>
<feature type="signal peptide" evidence="1">
    <location>
        <begin position="1"/>
        <end position="28"/>
    </location>
</feature>
<sequence length="221" mass="22451">MTKTVFTRKSVALAIATVAAMSFGAAQADTRVANSVPVPKLAEYGALSGVVDLAAPSPASSLVVNVAGAQSVGLPGDAGNTVMNFNVGANSTISTVDWNVTLEAFGQSWLADMQVSFSSSAGNDGVIFTPSTTYAAGTASYTGSANLTDLGLAFNVQADGILRVEFSETYKDGAPGVADGQWNSGNITFGVTQAVPEPSTYGLMAMGLIVVGGIARRRKIA</sequence>
<evidence type="ECO:0000256" key="1">
    <source>
        <dbReference type="SAM" id="SignalP"/>
    </source>
</evidence>
<dbReference type="Pfam" id="PF07589">
    <property type="entry name" value="PEP-CTERM"/>
    <property type="match status" value="1"/>
</dbReference>
<dbReference type="RefSeq" id="WP_263569708.1">
    <property type="nucleotide sequence ID" value="NZ_JAJIRN010000001.1"/>
</dbReference>
<reference evidence="3 4" key="1">
    <citation type="submission" date="2021-11" db="EMBL/GenBank/DDBJ databases">
        <authorList>
            <person name="Liang Q."/>
            <person name="Mou H."/>
            <person name="Liu Z."/>
        </authorList>
    </citation>
    <scope>NUCLEOTIDE SEQUENCE [LARGE SCALE GENOMIC DNA]</scope>
    <source>
        <strain evidence="3 4">CHU3</strain>
    </source>
</reference>
<comment type="caution">
    <text evidence="3">The sequence shown here is derived from an EMBL/GenBank/DDBJ whole genome shotgun (WGS) entry which is preliminary data.</text>
</comment>
<protein>
    <submittedName>
        <fullName evidence="3">PEP-CTERM sorting domain-containing protein</fullName>
    </submittedName>
</protein>
<evidence type="ECO:0000313" key="3">
    <source>
        <dbReference type="EMBL" id="MCV2367107.1"/>
    </source>
</evidence>
<feature type="chain" id="PRO_5046153736" evidence="1">
    <location>
        <begin position="29"/>
        <end position="221"/>
    </location>
</feature>